<protein>
    <recommendedName>
        <fullName evidence="1">HTH cro/C1-type domain-containing protein</fullName>
    </recommendedName>
</protein>
<dbReference type="GO" id="GO:0003677">
    <property type="term" value="F:DNA binding"/>
    <property type="evidence" value="ECO:0007669"/>
    <property type="project" value="InterPro"/>
</dbReference>
<sequence length="128" mass="14310">MSNKLGSYIKQKRGDESLRKLAKRCGVSHTLIDTLEKGYDPRTQKPAKPTVDSLKKIASGLGINVIELLLLAVDEEYTEISPSNSPTLLPDNFSSEDLELLEIARKFNSLPPEKKKAIKVLIEIDKKF</sequence>
<dbReference type="SMART" id="SM00530">
    <property type="entry name" value="HTH_XRE"/>
    <property type="match status" value="1"/>
</dbReference>
<dbReference type="EMBL" id="CP036259">
    <property type="protein sequence ID" value="QDR81797.1"/>
    <property type="molecule type" value="Genomic_DNA"/>
</dbReference>
<evidence type="ECO:0000313" key="2">
    <source>
        <dbReference type="EMBL" id="QDR81797.1"/>
    </source>
</evidence>
<dbReference type="Gene3D" id="1.10.260.40">
    <property type="entry name" value="lambda repressor-like DNA-binding domains"/>
    <property type="match status" value="1"/>
</dbReference>
<evidence type="ECO:0000259" key="1">
    <source>
        <dbReference type="PROSITE" id="PS50943"/>
    </source>
</evidence>
<name>A0A517DWS8_9FIRM</name>
<dbReference type="OrthoDB" id="72638at2"/>
<gene>
    <name evidence="2" type="ORF">SPTER_32110</name>
</gene>
<reference evidence="2 3" key="1">
    <citation type="submission" date="2019-02" db="EMBL/GenBank/DDBJ databases">
        <title>Closed genome of Sporomusa termitida DSM 4440.</title>
        <authorList>
            <person name="Poehlein A."/>
            <person name="Daniel R."/>
        </authorList>
    </citation>
    <scope>NUCLEOTIDE SEQUENCE [LARGE SCALE GENOMIC DNA]</scope>
    <source>
        <strain evidence="2 3">DSM 4440</strain>
    </source>
</reference>
<dbReference type="RefSeq" id="WP_144351252.1">
    <property type="nucleotide sequence ID" value="NZ_CP036259.1"/>
</dbReference>
<organism evidence="2 3">
    <name type="scientific">Sporomusa termitida</name>
    <dbReference type="NCBI Taxonomy" id="2377"/>
    <lineage>
        <taxon>Bacteria</taxon>
        <taxon>Bacillati</taxon>
        <taxon>Bacillota</taxon>
        <taxon>Negativicutes</taxon>
        <taxon>Selenomonadales</taxon>
        <taxon>Sporomusaceae</taxon>
        <taxon>Sporomusa</taxon>
    </lineage>
</organism>
<dbReference type="Proteomes" id="UP000320776">
    <property type="component" value="Chromosome"/>
</dbReference>
<dbReference type="PROSITE" id="PS50943">
    <property type="entry name" value="HTH_CROC1"/>
    <property type="match status" value="1"/>
</dbReference>
<proteinExistence type="predicted"/>
<dbReference type="SUPFAM" id="SSF47413">
    <property type="entry name" value="lambda repressor-like DNA-binding domains"/>
    <property type="match status" value="1"/>
</dbReference>
<dbReference type="InterPro" id="IPR010982">
    <property type="entry name" value="Lambda_DNA-bd_dom_sf"/>
</dbReference>
<keyword evidence="3" id="KW-1185">Reference proteome</keyword>
<evidence type="ECO:0000313" key="3">
    <source>
        <dbReference type="Proteomes" id="UP000320776"/>
    </source>
</evidence>
<feature type="domain" description="HTH cro/C1-type" evidence="1">
    <location>
        <begin position="17"/>
        <end position="68"/>
    </location>
</feature>
<accession>A0A517DWS8</accession>
<dbReference type="AlphaFoldDB" id="A0A517DWS8"/>
<dbReference type="InterPro" id="IPR001387">
    <property type="entry name" value="Cro/C1-type_HTH"/>
</dbReference>
<dbReference type="CDD" id="cd00093">
    <property type="entry name" value="HTH_XRE"/>
    <property type="match status" value="1"/>
</dbReference>
<dbReference type="KEGG" id="sted:SPTER_32110"/>